<organism evidence="2 3">
    <name type="scientific">Carpediemonas membranifera</name>
    <dbReference type="NCBI Taxonomy" id="201153"/>
    <lineage>
        <taxon>Eukaryota</taxon>
        <taxon>Metamonada</taxon>
        <taxon>Carpediemonas-like organisms</taxon>
        <taxon>Carpediemonas</taxon>
    </lineage>
</organism>
<keyword evidence="3" id="KW-1185">Reference proteome</keyword>
<dbReference type="AlphaFoldDB" id="A0A8J6BAG1"/>
<sequence>MERVILNGMSIMQLSQIGFSDCTGRLYGFVHKDGVCEITYAVPEPSETVESSQITNDQFSIDMNKCLQDVHVDPQFVGVFRSVVQKTCAKSIQSLNYHAKLQKENPQACMLFVDPVAFTYGSLAIRAFTLTEKAMEAIHAGNLNTLPADEIQREIPVTIRPNAQEKVLAQLLRSKTSFAATPDVAMIGNDIIERKVNDTVGDVLHYVQTARKQNCALMDARKQFGSLEEVRTSEMAVSALMLQDAIADCLRWLSIAE</sequence>
<keyword evidence="2" id="KW-0648">Protein biosynthesis</keyword>
<dbReference type="Pfam" id="PF01398">
    <property type="entry name" value="JAB"/>
    <property type="match status" value="1"/>
</dbReference>
<protein>
    <submittedName>
        <fullName evidence="2">Translation initiation factor eIF-3 subunit 3 isoform 2</fullName>
    </submittedName>
</protein>
<evidence type="ECO:0000313" key="3">
    <source>
        <dbReference type="Proteomes" id="UP000717585"/>
    </source>
</evidence>
<accession>A0A8J6BAG1</accession>
<evidence type="ECO:0000259" key="1">
    <source>
        <dbReference type="Pfam" id="PF01398"/>
    </source>
</evidence>
<dbReference type="GO" id="GO:0003743">
    <property type="term" value="F:translation initiation factor activity"/>
    <property type="evidence" value="ECO:0007669"/>
    <property type="project" value="UniProtKB-KW"/>
</dbReference>
<keyword evidence="2" id="KW-0396">Initiation factor</keyword>
<dbReference type="GO" id="GO:0008237">
    <property type="term" value="F:metallopeptidase activity"/>
    <property type="evidence" value="ECO:0007669"/>
    <property type="project" value="InterPro"/>
</dbReference>
<evidence type="ECO:0000313" key="2">
    <source>
        <dbReference type="EMBL" id="KAG9396644.1"/>
    </source>
</evidence>
<dbReference type="Gene3D" id="3.40.140.10">
    <property type="entry name" value="Cytidine Deaminase, domain 2"/>
    <property type="match status" value="1"/>
</dbReference>
<dbReference type="EMBL" id="JAHDYR010000005">
    <property type="protein sequence ID" value="KAG9396644.1"/>
    <property type="molecule type" value="Genomic_DNA"/>
</dbReference>
<feature type="domain" description="JAB1/MPN/MOV34 metalloenzyme" evidence="1">
    <location>
        <begin position="13"/>
        <end position="106"/>
    </location>
</feature>
<name>A0A8J6BAG1_9EUKA</name>
<dbReference type="InterPro" id="IPR000555">
    <property type="entry name" value="JAMM/MPN+_dom"/>
</dbReference>
<dbReference type="Proteomes" id="UP000717585">
    <property type="component" value="Unassembled WGS sequence"/>
</dbReference>
<comment type="caution">
    <text evidence="2">The sequence shown here is derived from an EMBL/GenBank/DDBJ whole genome shotgun (WGS) entry which is preliminary data.</text>
</comment>
<dbReference type="OrthoDB" id="10265695at2759"/>
<proteinExistence type="predicted"/>
<gene>
    <name evidence="2" type="ORF">J8273_1661</name>
</gene>
<reference evidence="2" key="1">
    <citation type="submission" date="2021-05" db="EMBL/GenBank/DDBJ databases">
        <title>A free-living protist that lacks canonical eukaryotic 1 DNA replication and segregation systems.</title>
        <authorList>
            <person name="Salas-Leiva D.E."/>
            <person name="Tromer E.C."/>
            <person name="Curtis B.A."/>
            <person name="Jerlstrom-Hultqvist J."/>
            <person name="Kolisko M."/>
            <person name="Yi Z."/>
            <person name="Salas-Leiva J.S."/>
            <person name="Gallot-Lavallee L."/>
            <person name="Kops G.J.P.L."/>
            <person name="Archibald J.M."/>
            <person name="Simpson A.G.B."/>
            <person name="Roger A.J."/>
        </authorList>
    </citation>
    <scope>NUCLEOTIDE SEQUENCE</scope>
    <source>
        <strain evidence="2">BICM</strain>
    </source>
</reference>